<evidence type="ECO:0000313" key="3">
    <source>
        <dbReference type="EMBL" id="QNN54165.1"/>
    </source>
</evidence>
<feature type="transmembrane region" description="Helical" evidence="2">
    <location>
        <begin position="316"/>
        <end position="336"/>
    </location>
</feature>
<gene>
    <name evidence="3" type="ORF">H9L09_07325</name>
</gene>
<feature type="transmembrane region" description="Helical" evidence="2">
    <location>
        <begin position="646"/>
        <end position="663"/>
    </location>
</feature>
<feature type="transmembrane region" description="Helical" evidence="2">
    <location>
        <begin position="823"/>
        <end position="841"/>
    </location>
</feature>
<feature type="transmembrane region" description="Helical" evidence="2">
    <location>
        <begin position="581"/>
        <end position="601"/>
    </location>
</feature>
<feature type="transmembrane region" description="Helical" evidence="2">
    <location>
        <begin position="147"/>
        <end position="165"/>
    </location>
</feature>
<dbReference type="RefSeq" id="WP_187580005.1">
    <property type="nucleotide sequence ID" value="NZ_CP060713.1"/>
</dbReference>
<keyword evidence="2" id="KW-1133">Transmembrane helix</keyword>
<feature type="transmembrane region" description="Helical" evidence="2">
    <location>
        <begin position="283"/>
        <end position="304"/>
    </location>
</feature>
<feature type="transmembrane region" description="Helical" evidence="2">
    <location>
        <begin position="669"/>
        <end position="689"/>
    </location>
</feature>
<feature type="transmembrane region" description="Helical" evidence="2">
    <location>
        <begin position="485"/>
        <end position="504"/>
    </location>
</feature>
<reference evidence="3 4" key="1">
    <citation type="submission" date="2020-08" db="EMBL/GenBank/DDBJ databases">
        <title>Genome sequence of Nocardioides mesophilus KACC 16243T.</title>
        <authorList>
            <person name="Hyun D.-W."/>
            <person name="Bae J.-W."/>
        </authorList>
    </citation>
    <scope>NUCLEOTIDE SEQUENCE [LARGE SCALE GENOMIC DNA]</scope>
    <source>
        <strain evidence="3 4">KACC 16243</strain>
    </source>
</reference>
<dbReference type="AlphaFoldDB" id="A0A7G9REZ0"/>
<keyword evidence="4" id="KW-1185">Reference proteome</keyword>
<feature type="transmembrane region" description="Helical" evidence="2">
    <location>
        <begin position="696"/>
        <end position="717"/>
    </location>
</feature>
<feature type="transmembrane region" description="Helical" evidence="2">
    <location>
        <begin position="203"/>
        <end position="224"/>
    </location>
</feature>
<name>A0A7G9REZ0_9ACTN</name>
<feature type="compositionally biased region" description="Pro residues" evidence="1">
    <location>
        <begin position="77"/>
        <end position="105"/>
    </location>
</feature>
<accession>A0A7G9REZ0</accession>
<dbReference type="NCBIfam" id="NF047321">
    <property type="entry name" value="SCO7613_CTERM"/>
    <property type="match status" value="1"/>
</dbReference>
<sequence length="859" mass="86261">MTRFADPHRCPDCGAPIRAGLPSCGICGLPLTGEVAQRLYQTLLTADGLLIELRASGALATAARTATAPAPGALQPTPMPPGVPGQPGPPAAGTPFPAGPVPPRPRSGLSAASVPKILLSLGAACVLVAALVFLAVTWSLMSIGARTATLVVLTLVCAALSGFLARRDLRGGAEALSLVAWGLLCLDLYGARDAGWFGDVGDPTFFLVLGVVLAGTGMAAGVLVRRTPVGALTGAELVAGLGTAAACIGVATQPSLADPAALVLATLLGAAVVAVAERFALRMTVWTAGLVTLASWAGLVGSGADAASGHLSMAELWIDLVAWPLLAAAALAAAVAAVRRLPRAARDAAAAVGFGLLCLVAAAPALDESPTTLLLATLGVLVAAAVVGWAAPPCWRPTAFLAQGVAGLVAAGFALGSVVAALTNLVAAATPGWSSTAGAPLRLQDFGDQAAPLLLPVTLAVLLGTVAVVLRALPEQLPIGRHLDPRAVAAVLVAGSVTVLGLYAVPVWTVVATLLLVAAVFLAWWWLVDGSLVTLVPAALFVAGGVAVSFANPSLTAAALLVTLVLAAVVHLRAAGTETAAVAGATLVAALAGSGWTWAHLGGLDPAWGALLTLVVVAAVVLPVHTLPAGLWVCGDSLVARAGVEVGAAVAALPLATAGILLAPGSQTLTWTAVYLTVVGATVTALGLLRADRRWLLPVGGLLLAAASWVRLFEIGVEEPEPYTLPSAVVLAVVGLLHLRRNPGGSTATALSPALGLALVPSLLWALSEPAGIRALLLGLACFGLVLVGVRLRWAAPLAWGAAVGAVLVLWLSAPYVEAAVPRWVLIGIAGAVLILMGVTWERRLREARHLAGYLHGLR</sequence>
<feature type="transmembrane region" description="Helical" evidence="2">
    <location>
        <begin position="117"/>
        <end position="141"/>
    </location>
</feature>
<dbReference type="EMBL" id="CP060713">
    <property type="protein sequence ID" value="QNN54165.1"/>
    <property type="molecule type" value="Genomic_DNA"/>
</dbReference>
<feature type="transmembrane region" description="Helical" evidence="2">
    <location>
        <begin position="348"/>
        <end position="366"/>
    </location>
</feature>
<feature type="transmembrane region" description="Helical" evidence="2">
    <location>
        <begin position="450"/>
        <end position="473"/>
    </location>
</feature>
<evidence type="ECO:0000313" key="4">
    <source>
        <dbReference type="Proteomes" id="UP000515947"/>
    </source>
</evidence>
<feature type="transmembrane region" description="Helical" evidence="2">
    <location>
        <begin position="510"/>
        <end position="527"/>
    </location>
</feature>
<feature type="transmembrane region" description="Helical" evidence="2">
    <location>
        <begin position="746"/>
        <end position="767"/>
    </location>
</feature>
<feature type="transmembrane region" description="Helical" evidence="2">
    <location>
        <begin position="607"/>
        <end position="634"/>
    </location>
</feature>
<evidence type="ECO:0000256" key="1">
    <source>
        <dbReference type="SAM" id="MobiDB-lite"/>
    </source>
</evidence>
<proteinExistence type="predicted"/>
<feature type="transmembrane region" description="Helical" evidence="2">
    <location>
        <begin position="532"/>
        <end position="551"/>
    </location>
</feature>
<feature type="transmembrane region" description="Helical" evidence="2">
    <location>
        <begin position="404"/>
        <end position="430"/>
    </location>
</feature>
<dbReference type="KEGG" id="nmes:H9L09_07325"/>
<feature type="transmembrane region" description="Helical" evidence="2">
    <location>
        <begin position="172"/>
        <end position="191"/>
    </location>
</feature>
<feature type="transmembrane region" description="Helical" evidence="2">
    <location>
        <begin position="231"/>
        <end position="251"/>
    </location>
</feature>
<organism evidence="3 4">
    <name type="scientific">Nocardioides mesophilus</name>
    <dbReference type="NCBI Taxonomy" id="433659"/>
    <lineage>
        <taxon>Bacteria</taxon>
        <taxon>Bacillati</taxon>
        <taxon>Actinomycetota</taxon>
        <taxon>Actinomycetes</taxon>
        <taxon>Propionibacteriales</taxon>
        <taxon>Nocardioidaceae</taxon>
        <taxon>Nocardioides</taxon>
    </lineage>
</organism>
<feature type="transmembrane region" description="Helical" evidence="2">
    <location>
        <begin position="773"/>
        <end position="790"/>
    </location>
</feature>
<feature type="transmembrane region" description="Helical" evidence="2">
    <location>
        <begin position="557"/>
        <end position="574"/>
    </location>
</feature>
<evidence type="ECO:0000256" key="2">
    <source>
        <dbReference type="SAM" id="Phobius"/>
    </source>
</evidence>
<protein>
    <submittedName>
        <fullName evidence="3">Zinc ribbon domain-containing protein</fullName>
    </submittedName>
</protein>
<keyword evidence="2" id="KW-0472">Membrane</keyword>
<keyword evidence="2" id="KW-0812">Transmembrane</keyword>
<feature type="transmembrane region" description="Helical" evidence="2">
    <location>
        <begin position="723"/>
        <end position="739"/>
    </location>
</feature>
<feature type="region of interest" description="Disordered" evidence="1">
    <location>
        <begin position="69"/>
        <end position="107"/>
    </location>
</feature>
<feature type="transmembrane region" description="Helical" evidence="2">
    <location>
        <begin position="797"/>
        <end position="817"/>
    </location>
</feature>
<dbReference type="Proteomes" id="UP000515947">
    <property type="component" value="Chromosome"/>
</dbReference>
<feature type="transmembrane region" description="Helical" evidence="2">
    <location>
        <begin position="372"/>
        <end position="392"/>
    </location>
</feature>
<feature type="transmembrane region" description="Helical" evidence="2">
    <location>
        <begin position="257"/>
        <end position="276"/>
    </location>
</feature>
<dbReference type="InterPro" id="IPR058062">
    <property type="entry name" value="SCO7613_C"/>
</dbReference>